<evidence type="ECO:0000256" key="1">
    <source>
        <dbReference type="SAM" id="Phobius"/>
    </source>
</evidence>
<dbReference type="Proteomes" id="UP000009236">
    <property type="component" value="Chromosome"/>
</dbReference>
<dbReference type="eggNOG" id="ENOG50339TH">
    <property type="taxonomic scope" value="Bacteria"/>
</dbReference>
<keyword evidence="1" id="KW-0812">Transmembrane</keyword>
<reference evidence="2 3" key="1">
    <citation type="submission" date="2011-05" db="EMBL/GenBank/DDBJ databases">
        <title>Complete sequence of Isoptericola variabilis 225.</title>
        <authorList>
            <consortium name="US DOE Joint Genome Institute"/>
            <person name="Lucas S."/>
            <person name="Han J."/>
            <person name="Lapidus A."/>
            <person name="Cheng J.-F."/>
            <person name="Goodwin L."/>
            <person name="Pitluck S."/>
            <person name="Peters L."/>
            <person name="Mikhailova N."/>
            <person name="Zeytun A."/>
            <person name="Han C."/>
            <person name="Tapia R."/>
            <person name="Land M."/>
            <person name="Hauser L."/>
            <person name="Kyrpides N."/>
            <person name="Ivanova N."/>
            <person name="Pagani I."/>
            <person name="Siebers A."/>
            <person name="Allgaier M."/>
            <person name="Thelen M."/>
            <person name="Hugenholtz P."/>
            <person name="Gladden J."/>
            <person name="Woyke T."/>
        </authorList>
    </citation>
    <scope>NUCLEOTIDE SEQUENCE [LARGE SCALE GENOMIC DNA]</scope>
    <source>
        <strain evidence="3">225</strain>
    </source>
</reference>
<protein>
    <recommendedName>
        <fullName evidence="4">DUF2530 domain-containing protein</fullName>
    </recommendedName>
</protein>
<accession>F6FTC9</accession>
<dbReference type="AlphaFoldDB" id="F6FTC9"/>
<dbReference type="Pfam" id="PF10745">
    <property type="entry name" value="DUF2530"/>
    <property type="match status" value="1"/>
</dbReference>
<feature type="transmembrane region" description="Helical" evidence="1">
    <location>
        <begin position="28"/>
        <end position="50"/>
    </location>
</feature>
<proteinExistence type="predicted"/>
<evidence type="ECO:0000313" key="2">
    <source>
        <dbReference type="EMBL" id="AEG45293.1"/>
    </source>
</evidence>
<dbReference type="KEGG" id="iva:Isova_2589"/>
<keyword evidence="1" id="KW-0472">Membrane</keyword>
<sequence length="85" mass="9238">MPSIVKLLIHPELRKPTPPPQRVDLRKVIVAGMVAWAVALVVLGVLAAVGRVSTEVVVTCVAGLLLGCAGLLWERRNRRSYRGED</sequence>
<dbReference type="InterPro" id="IPR019681">
    <property type="entry name" value="DUF2530"/>
</dbReference>
<keyword evidence="1" id="KW-1133">Transmembrane helix</keyword>
<keyword evidence="3" id="KW-1185">Reference proteome</keyword>
<dbReference type="RefSeq" id="WP_013839684.1">
    <property type="nucleotide sequence ID" value="NC_015588.1"/>
</dbReference>
<organism evidence="3">
    <name type="scientific">Isoptericola variabilis (strain 225)</name>
    <dbReference type="NCBI Taxonomy" id="743718"/>
    <lineage>
        <taxon>Bacteria</taxon>
        <taxon>Bacillati</taxon>
        <taxon>Actinomycetota</taxon>
        <taxon>Actinomycetes</taxon>
        <taxon>Micrococcales</taxon>
        <taxon>Promicromonosporaceae</taxon>
        <taxon>Isoptericola</taxon>
    </lineage>
</organism>
<name>F6FTC9_ISOV2</name>
<dbReference type="HOGENOM" id="CLU_150710_5_1_11"/>
<gene>
    <name evidence="2" type="ordered locus">Isova_2589</name>
</gene>
<evidence type="ECO:0000313" key="3">
    <source>
        <dbReference type="Proteomes" id="UP000009236"/>
    </source>
</evidence>
<feature type="transmembrane region" description="Helical" evidence="1">
    <location>
        <begin position="56"/>
        <end position="73"/>
    </location>
</feature>
<evidence type="ECO:0008006" key="4">
    <source>
        <dbReference type="Google" id="ProtNLM"/>
    </source>
</evidence>
<dbReference type="EMBL" id="CP002810">
    <property type="protein sequence ID" value="AEG45293.1"/>
    <property type="molecule type" value="Genomic_DNA"/>
</dbReference>